<dbReference type="GeneID" id="64627326"/>
<evidence type="ECO:0000313" key="2">
    <source>
        <dbReference type="Proteomes" id="UP000807769"/>
    </source>
</evidence>
<evidence type="ECO:0000313" key="1">
    <source>
        <dbReference type="EMBL" id="KAG1809183.1"/>
    </source>
</evidence>
<proteinExistence type="predicted"/>
<comment type="caution">
    <text evidence="1">The sequence shown here is derived from an EMBL/GenBank/DDBJ whole genome shotgun (WGS) entry which is preliminary data.</text>
</comment>
<keyword evidence="2" id="KW-1185">Reference proteome</keyword>
<sequence length="213" mass="24145">MVVCIIHVEDGLVKYRDSFPGGPVALLTDISKPTFVANNAIYTLQILLGDGGWRLQVWLQSHSETHTRDWIATFLAFNASSTGLLACRIWMIEPKARNQPGLYNGNCELYTTVYQDRLGEGTMDVYVEMYRFRNDYLVRFGFCVQRVEMATAVFTWIPPSETFLFAASYVIASSVVRHNFTFISNSLMLEHSFRCALPRADLSKVGGDKMDDD</sequence>
<dbReference type="OrthoDB" id="10539395at2759"/>
<dbReference type="RefSeq" id="XP_041189092.1">
    <property type="nucleotide sequence ID" value="XM_041333309.1"/>
</dbReference>
<dbReference type="EMBL" id="JABBWG010000035">
    <property type="protein sequence ID" value="KAG1809183.1"/>
    <property type="molecule type" value="Genomic_DNA"/>
</dbReference>
<organism evidence="1 2">
    <name type="scientific">Suillus subaureus</name>
    <dbReference type="NCBI Taxonomy" id="48587"/>
    <lineage>
        <taxon>Eukaryota</taxon>
        <taxon>Fungi</taxon>
        <taxon>Dikarya</taxon>
        <taxon>Basidiomycota</taxon>
        <taxon>Agaricomycotina</taxon>
        <taxon>Agaricomycetes</taxon>
        <taxon>Agaricomycetidae</taxon>
        <taxon>Boletales</taxon>
        <taxon>Suillineae</taxon>
        <taxon>Suillaceae</taxon>
        <taxon>Suillus</taxon>
    </lineage>
</organism>
<reference evidence="1" key="1">
    <citation type="journal article" date="2020" name="New Phytol.">
        <title>Comparative genomics reveals dynamic genome evolution in host specialist ectomycorrhizal fungi.</title>
        <authorList>
            <person name="Lofgren L.A."/>
            <person name="Nguyen N.H."/>
            <person name="Vilgalys R."/>
            <person name="Ruytinx J."/>
            <person name="Liao H.L."/>
            <person name="Branco S."/>
            <person name="Kuo A."/>
            <person name="LaButti K."/>
            <person name="Lipzen A."/>
            <person name="Andreopoulos W."/>
            <person name="Pangilinan J."/>
            <person name="Riley R."/>
            <person name="Hundley H."/>
            <person name="Na H."/>
            <person name="Barry K."/>
            <person name="Grigoriev I.V."/>
            <person name="Stajich J.E."/>
            <person name="Kennedy P.G."/>
        </authorList>
    </citation>
    <scope>NUCLEOTIDE SEQUENCE</scope>
    <source>
        <strain evidence="1">MN1</strain>
    </source>
</reference>
<protein>
    <submittedName>
        <fullName evidence="1">Uncharacterized protein</fullName>
    </submittedName>
</protein>
<name>A0A9P7E2D0_9AGAM</name>
<dbReference type="Proteomes" id="UP000807769">
    <property type="component" value="Unassembled WGS sequence"/>
</dbReference>
<dbReference type="AlphaFoldDB" id="A0A9P7E2D0"/>
<gene>
    <name evidence="1" type="ORF">BJ212DRAFT_1302741</name>
</gene>
<accession>A0A9P7E2D0</accession>